<feature type="transmembrane region" description="Helical" evidence="2">
    <location>
        <begin position="20"/>
        <end position="37"/>
    </location>
</feature>
<name>A0A7W3R6H3_9ACTN</name>
<gene>
    <name evidence="3" type="ORF">HNR21_000351</name>
</gene>
<feature type="region of interest" description="Disordered" evidence="1">
    <location>
        <begin position="63"/>
        <end position="92"/>
    </location>
</feature>
<evidence type="ECO:0008006" key="5">
    <source>
        <dbReference type="Google" id="ProtNLM"/>
    </source>
</evidence>
<dbReference type="EMBL" id="JACJII010000001">
    <property type="protein sequence ID" value="MBA9001469.1"/>
    <property type="molecule type" value="Genomic_DNA"/>
</dbReference>
<protein>
    <recommendedName>
        <fullName evidence="5">DUF4232 domain-containing protein</fullName>
    </recommendedName>
</protein>
<evidence type="ECO:0000256" key="2">
    <source>
        <dbReference type="SAM" id="Phobius"/>
    </source>
</evidence>
<evidence type="ECO:0000256" key="1">
    <source>
        <dbReference type="SAM" id="MobiDB-lite"/>
    </source>
</evidence>
<keyword evidence="2" id="KW-0472">Membrane</keyword>
<sequence>MDLDAHSDEDGPVYWRRRAMVLGGVAAVVALLAWACGGGGEQTVRPAGAADAQTPTIPVLPTVTVTATPSGTPKPRPSAEEEPTTRDGHCDPDDLVLTFRTDQTTYAGGRHPRLQLSLVNIGDRTCTYDTGPENLRVRIMSGPDRIWSSDHCTKGASLQKLRRGVPHIQTITWDRKRSTPGCPKTRPAAKPGTYVATAHLEGLKPHREVFHLR</sequence>
<dbReference type="Proteomes" id="UP000539313">
    <property type="component" value="Unassembled WGS sequence"/>
</dbReference>
<evidence type="ECO:0000313" key="4">
    <source>
        <dbReference type="Proteomes" id="UP000539313"/>
    </source>
</evidence>
<evidence type="ECO:0000313" key="3">
    <source>
        <dbReference type="EMBL" id="MBA9001469.1"/>
    </source>
</evidence>
<feature type="compositionally biased region" description="Basic and acidic residues" evidence="1">
    <location>
        <begin position="77"/>
        <end position="92"/>
    </location>
</feature>
<keyword evidence="2" id="KW-1133">Transmembrane helix</keyword>
<reference evidence="3 4" key="1">
    <citation type="submission" date="2020-08" db="EMBL/GenBank/DDBJ databases">
        <title>Sequencing the genomes of 1000 actinobacteria strains.</title>
        <authorList>
            <person name="Klenk H.-P."/>
        </authorList>
    </citation>
    <scope>NUCLEOTIDE SEQUENCE [LARGE SCALE GENOMIC DNA]</scope>
    <source>
        <strain evidence="3 4">DSM 45823</strain>
    </source>
</reference>
<accession>A0A7W3R6H3</accession>
<keyword evidence="4" id="KW-1185">Reference proteome</keyword>
<dbReference type="RefSeq" id="WP_182703753.1">
    <property type="nucleotide sequence ID" value="NZ_JACJII010000001.1"/>
</dbReference>
<comment type="caution">
    <text evidence="3">The sequence shown here is derived from an EMBL/GenBank/DDBJ whole genome shotgun (WGS) entry which is preliminary data.</text>
</comment>
<organism evidence="3 4">
    <name type="scientific">Thermomonospora cellulosilytica</name>
    <dbReference type="NCBI Taxonomy" id="1411118"/>
    <lineage>
        <taxon>Bacteria</taxon>
        <taxon>Bacillati</taxon>
        <taxon>Actinomycetota</taxon>
        <taxon>Actinomycetes</taxon>
        <taxon>Streptosporangiales</taxon>
        <taxon>Thermomonosporaceae</taxon>
        <taxon>Thermomonospora</taxon>
    </lineage>
</organism>
<dbReference type="AlphaFoldDB" id="A0A7W3R6H3"/>
<proteinExistence type="predicted"/>
<keyword evidence="2" id="KW-0812">Transmembrane</keyword>